<organism evidence="1 2">
    <name type="scientific">Vigna mungo</name>
    <name type="common">Black gram</name>
    <name type="synonym">Phaseolus mungo</name>
    <dbReference type="NCBI Taxonomy" id="3915"/>
    <lineage>
        <taxon>Eukaryota</taxon>
        <taxon>Viridiplantae</taxon>
        <taxon>Streptophyta</taxon>
        <taxon>Embryophyta</taxon>
        <taxon>Tracheophyta</taxon>
        <taxon>Spermatophyta</taxon>
        <taxon>Magnoliopsida</taxon>
        <taxon>eudicotyledons</taxon>
        <taxon>Gunneridae</taxon>
        <taxon>Pentapetalae</taxon>
        <taxon>rosids</taxon>
        <taxon>fabids</taxon>
        <taxon>Fabales</taxon>
        <taxon>Fabaceae</taxon>
        <taxon>Papilionoideae</taxon>
        <taxon>50 kb inversion clade</taxon>
        <taxon>NPAAA clade</taxon>
        <taxon>indigoferoid/millettioid clade</taxon>
        <taxon>Phaseoleae</taxon>
        <taxon>Vigna</taxon>
    </lineage>
</organism>
<protein>
    <submittedName>
        <fullName evidence="1">Uncharacterized protein</fullName>
    </submittedName>
</protein>
<evidence type="ECO:0000313" key="2">
    <source>
        <dbReference type="Proteomes" id="UP001374535"/>
    </source>
</evidence>
<keyword evidence="2" id="KW-1185">Reference proteome</keyword>
<accession>A0AAQ3RE14</accession>
<reference evidence="1 2" key="1">
    <citation type="journal article" date="2023" name="Life. Sci Alliance">
        <title>Evolutionary insights into 3D genome organization and epigenetic landscape of Vigna mungo.</title>
        <authorList>
            <person name="Junaid A."/>
            <person name="Singh B."/>
            <person name="Bhatia S."/>
        </authorList>
    </citation>
    <scope>NUCLEOTIDE SEQUENCE [LARGE SCALE GENOMIC DNA]</scope>
    <source>
        <strain evidence="1">Urdbean</strain>
    </source>
</reference>
<proteinExistence type="predicted"/>
<gene>
    <name evidence="1" type="ORF">V8G54_037407</name>
</gene>
<dbReference type="EMBL" id="CP144690">
    <property type="protein sequence ID" value="WVY91893.1"/>
    <property type="molecule type" value="Genomic_DNA"/>
</dbReference>
<dbReference type="AlphaFoldDB" id="A0AAQ3RE14"/>
<evidence type="ECO:0000313" key="1">
    <source>
        <dbReference type="EMBL" id="WVY91893.1"/>
    </source>
</evidence>
<name>A0AAQ3RE14_VIGMU</name>
<sequence>MEYTLVYLNFSPFYVVFLLTCDASNAEMALGNVAEAEVDFESWCLTLFARAILKERLLLLTLLSYSGLGPILRVPIRPNPLDPHLQLEHQADLRLTIANPATARKLEVSSTSLLTASLSIILAPHLRLHSRSWPAISGTTVSAADSLRPATAMTFQLRPHLRLHMTIVSGRCES</sequence>
<dbReference type="Proteomes" id="UP001374535">
    <property type="component" value="Chromosome 11"/>
</dbReference>